<dbReference type="Proteomes" id="UP000183832">
    <property type="component" value="Unassembled WGS sequence"/>
</dbReference>
<organism evidence="1 2">
    <name type="scientific">Clunio marinus</name>
    <dbReference type="NCBI Taxonomy" id="568069"/>
    <lineage>
        <taxon>Eukaryota</taxon>
        <taxon>Metazoa</taxon>
        <taxon>Ecdysozoa</taxon>
        <taxon>Arthropoda</taxon>
        <taxon>Hexapoda</taxon>
        <taxon>Insecta</taxon>
        <taxon>Pterygota</taxon>
        <taxon>Neoptera</taxon>
        <taxon>Endopterygota</taxon>
        <taxon>Diptera</taxon>
        <taxon>Nematocera</taxon>
        <taxon>Chironomoidea</taxon>
        <taxon>Chironomidae</taxon>
        <taxon>Clunio</taxon>
    </lineage>
</organism>
<protein>
    <submittedName>
        <fullName evidence="1">CLUMA_CG010490, isoform A</fullName>
    </submittedName>
</protein>
<dbReference type="EMBL" id="CVRI01000046">
    <property type="protein sequence ID" value="CRK97056.1"/>
    <property type="molecule type" value="Genomic_DNA"/>
</dbReference>
<reference evidence="1 2" key="1">
    <citation type="submission" date="2015-04" db="EMBL/GenBank/DDBJ databases">
        <authorList>
            <person name="Syromyatnikov M.Y."/>
            <person name="Popov V.N."/>
        </authorList>
    </citation>
    <scope>NUCLEOTIDE SEQUENCE [LARGE SCALE GENOMIC DNA]</scope>
</reference>
<name>A0A1J1I9X7_9DIPT</name>
<evidence type="ECO:0000313" key="1">
    <source>
        <dbReference type="EMBL" id="CRK97056.1"/>
    </source>
</evidence>
<evidence type="ECO:0000313" key="2">
    <source>
        <dbReference type="Proteomes" id="UP000183832"/>
    </source>
</evidence>
<gene>
    <name evidence="1" type="ORF">CLUMA_CG010490</name>
</gene>
<dbReference type="AlphaFoldDB" id="A0A1J1I9X7"/>
<accession>A0A1J1I9X7</accession>
<keyword evidence="2" id="KW-1185">Reference proteome</keyword>
<proteinExistence type="predicted"/>
<sequence length="165" mass="19492">MSKRKQSVAHIFQIDWRQSILICLCRPIGEVANDVSKKNYAIILFWKKESETEADLELEMMDENAMPMNNATINKRQKVDKGMLEHTIFKARNNQSHYECLSNHLNKRLELKFIRSLETHKFMLQGKEKFSDICEVFHMNEFYHDEISSAKVRENFPNLNGLNIL</sequence>